<protein>
    <submittedName>
        <fullName evidence="2">Uncharacterized protein</fullName>
    </submittedName>
</protein>
<gene>
    <name evidence="2" type="ORF">OS493_030361</name>
</gene>
<keyword evidence="3" id="KW-1185">Reference proteome</keyword>
<proteinExistence type="predicted"/>
<accession>A0A9W9Z8Q8</accession>
<feature type="region of interest" description="Disordered" evidence="1">
    <location>
        <begin position="103"/>
        <end position="170"/>
    </location>
</feature>
<dbReference type="EMBL" id="MU826382">
    <property type="protein sequence ID" value="KAJ7377162.1"/>
    <property type="molecule type" value="Genomic_DNA"/>
</dbReference>
<sequence length="170" mass="19588">MLKNMTVLEKYSGKTFPPQVVDAFASNIEPLKDSLARFYTKKKTQCRDSPLSMILESKTLAAKSFKENPTREQMKNYLLASIFPRSRWRDRAPDRAKCVSMWDNIQADDQQQDVTPPTTSRRQPSTSRAHSAQRAGRSSQSPVVEEMVDEKQEREEEQPHKRGSLQDALW</sequence>
<evidence type="ECO:0000256" key="1">
    <source>
        <dbReference type="SAM" id="MobiDB-lite"/>
    </source>
</evidence>
<evidence type="ECO:0000313" key="2">
    <source>
        <dbReference type="EMBL" id="KAJ7377162.1"/>
    </source>
</evidence>
<feature type="compositionally biased region" description="Basic and acidic residues" evidence="1">
    <location>
        <begin position="149"/>
        <end position="160"/>
    </location>
</feature>
<feature type="compositionally biased region" description="Low complexity" evidence="1">
    <location>
        <begin position="115"/>
        <end position="128"/>
    </location>
</feature>
<evidence type="ECO:0000313" key="3">
    <source>
        <dbReference type="Proteomes" id="UP001163046"/>
    </source>
</evidence>
<comment type="caution">
    <text evidence="2">The sequence shown here is derived from an EMBL/GenBank/DDBJ whole genome shotgun (WGS) entry which is preliminary data.</text>
</comment>
<dbReference type="AlphaFoldDB" id="A0A9W9Z8Q8"/>
<organism evidence="2 3">
    <name type="scientific">Desmophyllum pertusum</name>
    <dbReference type="NCBI Taxonomy" id="174260"/>
    <lineage>
        <taxon>Eukaryota</taxon>
        <taxon>Metazoa</taxon>
        <taxon>Cnidaria</taxon>
        <taxon>Anthozoa</taxon>
        <taxon>Hexacorallia</taxon>
        <taxon>Scleractinia</taxon>
        <taxon>Caryophylliina</taxon>
        <taxon>Caryophylliidae</taxon>
        <taxon>Desmophyllum</taxon>
    </lineage>
</organism>
<dbReference type="Proteomes" id="UP001163046">
    <property type="component" value="Unassembled WGS sequence"/>
</dbReference>
<reference evidence="2" key="1">
    <citation type="submission" date="2023-01" db="EMBL/GenBank/DDBJ databases">
        <title>Genome assembly of the deep-sea coral Lophelia pertusa.</title>
        <authorList>
            <person name="Herrera S."/>
            <person name="Cordes E."/>
        </authorList>
    </citation>
    <scope>NUCLEOTIDE SEQUENCE</scope>
    <source>
        <strain evidence="2">USNM1676648</strain>
        <tissue evidence="2">Polyp</tissue>
    </source>
</reference>
<name>A0A9W9Z8Q8_9CNID</name>